<dbReference type="AlphaFoldDB" id="A0AAD2D8R8"/>
<feature type="region of interest" description="Disordered" evidence="1">
    <location>
        <begin position="358"/>
        <end position="505"/>
    </location>
</feature>
<dbReference type="EMBL" id="CAMPGE010026050">
    <property type="protein sequence ID" value="CAI2383750.1"/>
    <property type="molecule type" value="Genomic_DNA"/>
</dbReference>
<protein>
    <recommendedName>
        <fullName evidence="2">Protein kinase domain-containing protein</fullName>
    </recommendedName>
</protein>
<dbReference type="Pfam" id="PF00069">
    <property type="entry name" value="Pkinase"/>
    <property type="match status" value="1"/>
</dbReference>
<feature type="compositionally biased region" description="Basic and acidic residues" evidence="1">
    <location>
        <begin position="421"/>
        <end position="451"/>
    </location>
</feature>
<dbReference type="GO" id="GO:0005737">
    <property type="term" value="C:cytoplasm"/>
    <property type="evidence" value="ECO:0007669"/>
    <property type="project" value="TreeGrafter"/>
</dbReference>
<organism evidence="3 4">
    <name type="scientific">Euplotes crassus</name>
    <dbReference type="NCBI Taxonomy" id="5936"/>
    <lineage>
        <taxon>Eukaryota</taxon>
        <taxon>Sar</taxon>
        <taxon>Alveolata</taxon>
        <taxon>Ciliophora</taxon>
        <taxon>Intramacronucleata</taxon>
        <taxon>Spirotrichea</taxon>
        <taxon>Hypotrichia</taxon>
        <taxon>Euplotida</taxon>
        <taxon>Euplotidae</taxon>
        <taxon>Moneuplotes</taxon>
    </lineage>
</organism>
<evidence type="ECO:0000313" key="3">
    <source>
        <dbReference type="EMBL" id="CAI2383750.1"/>
    </source>
</evidence>
<feature type="compositionally biased region" description="Basic and acidic residues" evidence="1">
    <location>
        <begin position="616"/>
        <end position="625"/>
    </location>
</feature>
<feature type="compositionally biased region" description="Acidic residues" evidence="1">
    <location>
        <begin position="453"/>
        <end position="463"/>
    </location>
</feature>
<dbReference type="PANTHER" id="PTHR44167">
    <property type="entry name" value="OVARIAN-SPECIFIC SERINE/THREONINE-PROTEIN KINASE LOK-RELATED"/>
    <property type="match status" value="1"/>
</dbReference>
<proteinExistence type="predicted"/>
<feature type="compositionally biased region" description="Basic and acidic residues" evidence="1">
    <location>
        <begin position="384"/>
        <end position="405"/>
    </location>
</feature>
<dbReference type="SMART" id="SM00220">
    <property type="entry name" value="S_TKc"/>
    <property type="match status" value="1"/>
</dbReference>
<dbReference type="PANTHER" id="PTHR44167:SF18">
    <property type="entry name" value="PROTEIN KINASE DOMAIN-CONTAINING PROTEIN"/>
    <property type="match status" value="1"/>
</dbReference>
<sequence length="834" mass="96388">MGNSNCCSERIGFGGKNSDKARSENKYLIGDEKEIIRNKIKYRDTVEVGKTSLFHRFYKIKKKFEDQYPFSYIWVIDGNGDQHLAKFFDKKHQNKESLFHKDFIFTSVISPHPQILEIKDHYLNELVIIEEPRSKNTLLTEMIAAQDKTIHPISFVIALVTMKQISKILKIMHKYKIFHGNLRPSNIIFQEEKNWNSLKITGFESACLLAENLNFDKKFEEINAGEDYYSTMNIYTEVRKKFDLEEVNDSSSKLYYAPELAKDGPSNTSDIWSAGIIFYQMLSREHPFENLVHLDFNDYAINLEMRSHEENFLNFDNTLFLESPQEILDLISKMLVFDASKRISAKKLKEEIKNLSHQYSSRIKQEVPKGIKKSKSKTAQSKSTAHDTPVRKIYDEPDSDKEPLFKQKQGQKNSKRKHQNSRIDLKGADQIRDKHSGEGISEDHDDQHSDIYSDSDSESETEEELARNYLEKSSTQTDQIDSRKNKNHQKAQIAPNHDRNDTIDGMDIEDRNLEMNEFVKELLMKGDPGLYGKVEEMKDYEDTTLSKSTKHSSKKIIYNNKTQERDQRSISNIYEDPIVSGNETDPLKEHKAINLDYKKPGKDSILVSEKDPIKKANTGIKERSQKLTQAKSDESSIEQIIESSADKSIDPSDISEDKLPSRSSTEYRVHAKLIIYATCATTLASDSKIEKIQKKFLRIGEKQENVDKNIILTYFGKKVIECETIDDDTKDAIIGFLAAKESYDSITFIQDYLALDYFLEPNENFCTKIFDSICQGKSKLNKSALKTIFNGRLEVLYPEKDKKHIIKAQKKILKMISSKDKKFSKEDFVSFMLK</sequence>
<dbReference type="Gene3D" id="1.10.510.10">
    <property type="entry name" value="Transferase(Phosphotransferase) domain 1"/>
    <property type="match status" value="1"/>
</dbReference>
<evidence type="ECO:0000259" key="2">
    <source>
        <dbReference type="PROSITE" id="PS50011"/>
    </source>
</evidence>
<comment type="caution">
    <text evidence="3">The sequence shown here is derived from an EMBL/GenBank/DDBJ whole genome shotgun (WGS) entry which is preliminary data.</text>
</comment>
<dbReference type="InterPro" id="IPR011009">
    <property type="entry name" value="Kinase-like_dom_sf"/>
</dbReference>
<dbReference type="GO" id="GO:0005524">
    <property type="term" value="F:ATP binding"/>
    <property type="evidence" value="ECO:0007669"/>
    <property type="project" value="InterPro"/>
</dbReference>
<evidence type="ECO:0000256" key="1">
    <source>
        <dbReference type="SAM" id="MobiDB-lite"/>
    </source>
</evidence>
<name>A0AAD2D8R8_EUPCR</name>
<feature type="compositionally biased region" description="Basic and acidic residues" evidence="1">
    <location>
        <begin position="644"/>
        <end position="661"/>
    </location>
</feature>
<feature type="region of interest" description="Disordered" evidence="1">
    <location>
        <begin position="616"/>
        <end position="661"/>
    </location>
</feature>
<feature type="compositionally biased region" description="Basic and acidic residues" evidence="1">
    <location>
        <begin position="496"/>
        <end position="505"/>
    </location>
</feature>
<dbReference type="Proteomes" id="UP001295684">
    <property type="component" value="Unassembled WGS sequence"/>
</dbReference>
<dbReference type="GO" id="GO:0044773">
    <property type="term" value="P:mitotic DNA damage checkpoint signaling"/>
    <property type="evidence" value="ECO:0007669"/>
    <property type="project" value="TreeGrafter"/>
</dbReference>
<gene>
    <name evidence="3" type="ORF">ECRASSUSDP1_LOCUS25261</name>
</gene>
<accession>A0AAD2D8R8</accession>
<dbReference type="GO" id="GO:0005634">
    <property type="term" value="C:nucleus"/>
    <property type="evidence" value="ECO:0007669"/>
    <property type="project" value="TreeGrafter"/>
</dbReference>
<evidence type="ECO:0000313" key="4">
    <source>
        <dbReference type="Proteomes" id="UP001295684"/>
    </source>
</evidence>
<keyword evidence="4" id="KW-1185">Reference proteome</keyword>
<dbReference type="SUPFAM" id="SSF56112">
    <property type="entry name" value="Protein kinase-like (PK-like)"/>
    <property type="match status" value="1"/>
</dbReference>
<dbReference type="PROSITE" id="PS50011">
    <property type="entry name" value="PROTEIN_KINASE_DOM"/>
    <property type="match status" value="1"/>
</dbReference>
<dbReference type="InterPro" id="IPR000719">
    <property type="entry name" value="Prot_kinase_dom"/>
</dbReference>
<dbReference type="GO" id="GO:0004674">
    <property type="term" value="F:protein serine/threonine kinase activity"/>
    <property type="evidence" value="ECO:0007669"/>
    <property type="project" value="TreeGrafter"/>
</dbReference>
<reference evidence="3" key="1">
    <citation type="submission" date="2023-07" db="EMBL/GenBank/DDBJ databases">
        <authorList>
            <consortium name="AG Swart"/>
            <person name="Singh M."/>
            <person name="Singh A."/>
            <person name="Seah K."/>
            <person name="Emmerich C."/>
        </authorList>
    </citation>
    <scope>NUCLEOTIDE SEQUENCE</scope>
    <source>
        <strain evidence="3">DP1</strain>
    </source>
</reference>
<feature type="domain" description="Protein kinase" evidence="2">
    <location>
        <begin position="42"/>
        <end position="360"/>
    </location>
</feature>